<sequence length="217" mass="25824">MTRDLTEIYLDIRTRIMETPCPDLKLQEFKLHFRNDMDSERRYDRITNLMSLIRILEKRDVLRPDSLDPFNYLAEQLQRKDIIRFINNPDDERPVLVQPLTSNIGHYNENGSTTTSRVLPQIDPDPERRVYDLICADIGKKWKDFARALKIPEGFIDELEDKHRHRIPEMTREVIVYHRQSCDPRYWRVELCQGLIKARRSDLSLSVEKVFAMHGLS</sequence>
<keyword evidence="4" id="KW-1185">Reference proteome</keyword>
<dbReference type="EMBL" id="JANEYG010000033">
    <property type="protein sequence ID" value="KAJ8917544.1"/>
    <property type="molecule type" value="Genomic_DNA"/>
</dbReference>
<reference evidence="3 4" key="1">
    <citation type="journal article" date="2023" name="Insect Mol. Biol.">
        <title>Genome sequencing provides insights into the evolution of gene families encoding plant cell wall-degrading enzymes in longhorned beetles.</title>
        <authorList>
            <person name="Shin N.R."/>
            <person name="Okamura Y."/>
            <person name="Kirsch R."/>
            <person name="Pauchet Y."/>
        </authorList>
    </citation>
    <scope>NUCLEOTIDE SEQUENCE [LARGE SCALE GENOMIC DNA]</scope>
    <source>
        <strain evidence="3">EAD_L_NR</strain>
    </source>
</reference>
<protein>
    <recommendedName>
        <fullName evidence="5">Death domain-containing protein</fullName>
    </recommendedName>
</protein>
<dbReference type="InterPro" id="IPR001875">
    <property type="entry name" value="DED_dom"/>
</dbReference>
<dbReference type="InterPro" id="IPR011029">
    <property type="entry name" value="DEATH-like_dom_sf"/>
</dbReference>
<dbReference type="PROSITE" id="PS50017">
    <property type="entry name" value="DEATH_DOMAIN"/>
    <property type="match status" value="1"/>
</dbReference>
<dbReference type="Proteomes" id="UP001159042">
    <property type="component" value="Unassembled WGS sequence"/>
</dbReference>
<evidence type="ECO:0000313" key="3">
    <source>
        <dbReference type="EMBL" id="KAJ8917544.1"/>
    </source>
</evidence>
<dbReference type="Gene3D" id="1.10.533.10">
    <property type="entry name" value="Death Domain, Fas"/>
    <property type="match status" value="2"/>
</dbReference>
<dbReference type="GO" id="GO:0042981">
    <property type="term" value="P:regulation of apoptotic process"/>
    <property type="evidence" value="ECO:0007669"/>
    <property type="project" value="InterPro"/>
</dbReference>
<dbReference type="SUPFAM" id="SSF47986">
    <property type="entry name" value="DEATH domain"/>
    <property type="match status" value="2"/>
</dbReference>
<evidence type="ECO:0000313" key="4">
    <source>
        <dbReference type="Proteomes" id="UP001159042"/>
    </source>
</evidence>
<organism evidence="3 4">
    <name type="scientific">Exocentrus adspersus</name>
    <dbReference type="NCBI Taxonomy" id="1586481"/>
    <lineage>
        <taxon>Eukaryota</taxon>
        <taxon>Metazoa</taxon>
        <taxon>Ecdysozoa</taxon>
        <taxon>Arthropoda</taxon>
        <taxon>Hexapoda</taxon>
        <taxon>Insecta</taxon>
        <taxon>Pterygota</taxon>
        <taxon>Neoptera</taxon>
        <taxon>Endopterygota</taxon>
        <taxon>Coleoptera</taxon>
        <taxon>Polyphaga</taxon>
        <taxon>Cucujiformia</taxon>
        <taxon>Chrysomeloidea</taxon>
        <taxon>Cerambycidae</taxon>
        <taxon>Lamiinae</taxon>
        <taxon>Acanthocinini</taxon>
        <taxon>Exocentrus</taxon>
    </lineage>
</organism>
<gene>
    <name evidence="3" type="ORF">NQ315_005593</name>
</gene>
<evidence type="ECO:0008006" key="5">
    <source>
        <dbReference type="Google" id="ProtNLM"/>
    </source>
</evidence>
<dbReference type="PROSITE" id="PS50168">
    <property type="entry name" value="DED"/>
    <property type="match status" value="1"/>
</dbReference>
<dbReference type="AlphaFoldDB" id="A0AAV8VTH4"/>
<accession>A0AAV8VTH4</accession>
<dbReference type="GO" id="GO:0007165">
    <property type="term" value="P:signal transduction"/>
    <property type="evidence" value="ECO:0007669"/>
    <property type="project" value="InterPro"/>
</dbReference>
<evidence type="ECO:0000259" key="1">
    <source>
        <dbReference type="PROSITE" id="PS50017"/>
    </source>
</evidence>
<comment type="caution">
    <text evidence="3">The sequence shown here is derived from an EMBL/GenBank/DDBJ whole genome shotgun (WGS) entry which is preliminary data.</text>
</comment>
<dbReference type="InterPro" id="IPR000488">
    <property type="entry name" value="Death_dom"/>
</dbReference>
<dbReference type="Pfam" id="PF00531">
    <property type="entry name" value="Death"/>
    <property type="match status" value="1"/>
</dbReference>
<name>A0AAV8VTH4_9CUCU</name>
<feature type="domain" description="Death" evidence="1">
    <location>
        <begin position="127"/>
        <end position="211"/>
    </location>
</feature>
<evidence type="ECO:0000259" key="2">
    <source>
        <dbReference type="PROSITE" id="PS50168"/>
    </source>
</evidence>
<dbReference type="CDD" id="cd01670">
    <property type="entry name" value="Death"/>
    <property type="match status" value="1"/>
</dbReference>
<feature type="domain" description="DED" evidence="2">
    <location>
        <begin position="4"/>
        <end position="88"/>
    </location>
</feature>
<proteinExistence type="predicted"/>